<feature type="compositionally biased region" description="Basic and acidic residues" evidence="1">
    <location>
        <begin position="102"/>
        <end position="116"/>
    </location>
</feature>
<dbReference type="Proteomes" id="UP001159641">
    <property type="component" value="Unassembled WGS sequence"/>
</dbReference>
<evidence type="ECO:0000256" key="1">
    <source>
        <dbReference type="SAM" id="MobiDB-lite"/>
    </source>
</evidence>
<accession>A0AB34HVN5</accession>
<gene>
    <name evidence="2" type="ORF">J1605_018653</name>
</gene>
<dbReference type="EMBL" id="JAIQCJ010000625">
    <property type="protein sequence ID" value="KAJ8795066.1"/>
    <property type="molecule type" value="Genomic_DNA"/>
</dbReference>
<organism evidence="2 3">
    <name type="scientific">Eschrichtius robustus</name>
    <name type="common">California gray whale</name>
    <name type="synonym">Eschrichtius gibbosus</name>
    <dbReference type="NCBI Taxonomy" id="9764"/>
    <lineage>
        <taxon>Eukaryota</taxon>
        <taxon>Metazoa</taxon>
        <taxon>Chordata</taxon>
        <taxon>Craniata</taxon>
        <taxon>Vertebrata</taxon>
        <taxon>Euteleostomi</taxon>
        <taxon>Mammalia</taxon>
        <taxon>Eutheria</taxon>
        <taxon>Laurasiatheria</taxon>
        <taxon>Artiodactyla</taxon>
        <taxon>Whippomorpha</taxon>
        <taxon>Cetacea</taxon>
        <taxon>Mysticeti</taxon>
        <taxon>Eschrichtiidae</taxon>
        <taxon>Eschrichtius</taxon>
    </lineage>
</organism>
<keyword evidence="3" id="KW-1185">Reference proteome</keyword>
<feature type="region of interest" description="Disordered" evidence="1">
    <location>
        <begin position="1"/>
        <end position="116"/>
    </location>
</feature>
<evidence type="ECO:0000313" key="2">
    <source>
        <dbReference type="EMBL" id="KAJ8795066.1"/>
    </source>
</evidence>
<comment type="caution">
    <text evidence="2">The sequence shown here is derived from an EMBL/GenBank/DDBJ whole genome shotgun (WGS) entry which is preliminary data.</text>
</comment>
<name>A0AB34HVN5_ESCRO</name>
<dbReference type="AlphaFoldDB" id="A0AB34HVN5"/>
<sequence>MLKGTLHAPSTVSRGPSGSPSVAAPGSIPDSPLPLAAGASQTPSSPPQLLLTSAVRVGLPRPASESASEQLSEPGTLRALPEHCPGRPRSHLRRQPLESEPELLREAGPYRREAEP</sequence>
<feature type="compositionally biased region" description="Low complexity" evidence="1">
    <location>
        <begin position="9"/>
        <end position="29"/>
    </location>
</feature>
<proteinExistence type="predicted"/>
<reference evidence="2 3" key="1">
    <citation type="submission" date="2022-11" db="EMBL/GenBank/DDBJ databases">
        <title>Whole genome sequence of Eschrichtius robustus ER-17-0199.</title>
        <authorList>
            <person name="Bruniche-Olsen A."/>
            <person name="Black A.N."/>
            <person name="Fields C.J."/>
            <person name="Walden K."/>
            <person name="Dewoody J.A."/>
        </authorList>
    </citation>
    <scope>NUCLEOTIDE SEQUENCE [LARGE SCALE GENOMIC DNA]</scope>
    <source>
        <strain evidence="2">ER-17-0199</strain>
        <tissue evidence="2">Blubber</tissue>
    </source>
</reference>
<evidence type="ECO:0000313" key="3">
    <source>
        <dbReference type="Proteomes" id="UP001159641"/>
    </source>
</evidence>
<protein>
    <submittedName>
        <fullName evidence="2">Uncharacterized protein</fullName>
    </submittedName>
</protein>